<dbReference type="EMBL" id="KV417495">
    <property type="protein sequence ID" value="KZP30031.1"/>
    <property type="molecule type" value="Genomic_DNA"/>
</dbReference>
<evidence type="ECO:0000313" key="4">
    <source>
        <dbReference type="Proteomes" id="UP000076532"/>
    </source>
</evidence>
<dbReference type="STRING" id="436010.A0A166T045"/>
<keyword evidence="2" id="KW-0472">Membrane</keyword>
<dbReference type="Proteomes" id="UP000076532">
    <property type="component" value="Unassembled WGS sequence"/>
</dbReference>
<keyword evidence="2" id="KW-1133">Transmembrane helix</keyword>
<keyword evidence="4" id="KW-1185">Reference proteome</keyword>
<feature type="transmembrane region" description="Helical" evidence="2">
    <location>
        <begin position="43"/>
        <end position="64"/>
    </location>
</feature>
<evidence type="ECO:0000313" key="3">
    <source>
        <dbReference type="EMBL" id="KZP30031.1"/>
    </source>
</evidence>
<feature type="transmembrane region" description="Helical" evidence="2">
    <location>
        <begin position="206"/>
        <end position="231"/>
    </location>
</feature>
<keyword evidence="2" id="KW-0812">Transmembrane</keyword>
<protein>
    <submittedName>
        <fullName evidence="3">Uncharacterized protein</fullName>
    </submittedName>
</protein>
<gene>
    <name evidence="3" type="ORF">FIBSPDRAFT_777661</name>
</gene>
<feature type="transmembrane region" description="Helical" evidence="2">
    <location>
        <begin position="125"/>
        <end position="149"/>
    </location>
</feature>
<accession>A0A166T045</accession>
<feature type="transmembrane region" description="Helical" evidence="2">
    <location>
        <begin position="12"/>
        <end position="36"/>
    </location>
</feature>
<name>A0A166T045_9AGAM</name>
<feature type="compositionally biased region" description="Basic and acidic residues" evidence="1">
    <location>
        <begin position="312"/>
        <end position="334"/>
    </location>
</feature>
<dbReference type="AlphaFoldDB" id="A0A166T045"/>
<feature type="region of interest" description="Disordered" evidence="1">
    <location>
        <begin position="294"/>
        <end position="334"/>
    </location>
</feature>
<proteinExistence type="predicted"/>
<feature type="transmembrane region" description="Helical" evidence="2">
    <location>
        <begin position="237"/>
        <end position="260"/>
    </location>
</feature>
<reference evidence="3 4" key="1">
    <citation type="journal article" date="2016" name="Mol. Biol. Evol.">
        <title>Comparative Genomics of Early-Diverging Mushroom-Forming Fungi Provides Insights into the Origins of Lignocellulose Decay Capabilities.</title>
        <authorList>
            <person name="Nagy L.G."/>
            <person name="Riley R."/>
            <person name="Tritt A."/>
            <person name="Adam C."/>
            <person name="Daum C."/>
            <person name="Floudas D."/>
            <person name="Sun H."/>
            <person name="Yadav J.S."/>
            <person name="Pangilinan J."/>
            <person name="Larsson K.H."/>
            <person name="Matsuura K."/>
            <person name="Barry K."/>
            <person name="Labutti K."/>
            <person name="Kuo R."/>
            <person name="Ohm R.A."/>
            <person name="Bhattacharya S.S."/>
            <person name="Shirouzu T."/>
            <person name="Yoshinaga Y."/>
            <person name="Martin F.M."/>
            <person name="Grigoriev I.V."/>
            <person name="Hibbett D.S."/>
        </authorList>
    </citation>
    <scope>NUCLEOTIDE SEQUENCE [LARGE SCALE GENOMIC DNA]</scope>
    <source>
        <strain evidence="3 4">CBS 109695</strain>
    </source>
</reference>
<evidence type="ECO:0000256" key="2">
    <source>
        <dbReference type="SAM" id="Phobius"/>
    </source>
</evidence>
<sequence>MGGISLDTAVLIAMVVEAMLYGVFLVMFFFSLWVFVYRRTLSVFNRLLVTSVLLFTVATIHFSVDAYRILAAFIANRDTPGGPLAYINALASPSYLLKSTAYTVQTLIGDACMIYRCYIIWQRKIWIIVVPCLLLLSCAATGVGVIVSFSEVGPTTQVYVFKNWVASFFAITLATNILSTGLITYRIWSVDRAAGKFRKTKSSLKPVIGVVVESGAIYSLSLVALLCVYLSNSWAHFIVLDALTPIIGIVFSMIIVRIGLSMAWGAESTTLPSSIRRNVPVASSFMMQPQVVHVNPRTDDGEGSDVGFTPKSRADDNWKLEGSSDKGNYDSHAL</sequence>
<evidence type="ECO:0000256" key="1">
    <source>
        <dbReference type="SAM" id="MobiDB-lite"/>
    </source>
</evidence>
<organism evidence="3 4">
    <name type="scientific">Athelia psychrophila</name>
    <dbReference type="NCBI Taxonomy" id="1759441"/>
    <lineage>
        <taxon>Eukaryota</taxon>
        <taxon>Fungi</taxon>
        <taxon>Dikarya</taxon>
        <taxon>Basidiomycota</taxon>
        <taxon>Agaricomycotina</taxon>
        <taxon>Agaricomycetes</taxon>
        <taxon>Agaricomycetidae</taxon>
        <taxon>Atheliales</taxon>
        <taxon>Atheliaceae</taxon>
        <taxon>Athelia</taxon>
    </lineage>
</organism>
<feature type="transmembrane region" description="Helical" evidence="2">
    <location>
        <begin position="164"/>
        <end position="185"/>
    </location>
</feature>
<dbReference type="OrthoDB" id="3346544at2759"/>